<feature type="domain" description="EndoU" evidence="13">
    <location>
        <begin position="1"/>
        <end position="64"/>
    </location>
</feature>
<keyword evidence="6 11" id="KW-0255">Endonuclease</keyword>
<dbReference type="CDD" id="cd21159">
    <property type="entry name" value="XendoU"/>
    <property type="match status" value="1"/>
</dbReference>
<dbReference type="InterPro" id="IPR018998">
    <property type="entry name" value="EndoU_C"/>
</dbReference>
<feature type="compositionally biased region" description="Polar residues" evidence="12">
    <location>
        <begin position="110"/>
        <end position="122"/>
    </location>
</feature>
<dbReference type="InterPro" id="IPR037227">
    <property type="entry name" value="EndoU-like"/>
</dbReference>
<feature type="domain" description="EndoU" evidence="13">
    <location>
        <begin position="83"/>
        <end position="348"/>
    </location>
</feature>
<evidence type="ECO:0000256" key="3">
    <source>
        <dbReference type="ARBA" id="ARBA00011245"/>
    </source>
</evidence>
<dbReference type="PANTHER" id="PTHR12439:SF42">
    <property type="entry name" value="ENDORIBONUCLEASE-RELATED"/>
    <property type="match status" value="1"/>
</dbReference>
<dbReference type="GO" id="GO:0003723">
    <property type="term" value="F:RNA binding"/>
    <property type="evidence" value="ECO:0007669"/>
    <property type="project" value="UniProtKB-UniRule"/>
</dbReference>
<protein>
    <submittedName>
        <fullName evidence="15">Endoribonuclease</fullName>
    </submittedName>
</protein>
<evidence type="ECO:0000256" key="2">
    <source>
        <dbReference type="ARBA" id="ARBA00010168"/>
    </source>
</evidence>
<dbReference type="GO" id="GO:0046872">
    <property type="term" value="F:metal ion binding"/>
    <property type="evidence" value="ECO:0007669"/>
    <property type="project" value="UniProtKB-UniRule"/>
</dbReference>
<dbReference type="AlphaFoldDB" id="A0A0N5C4Z6"/>
<dbReference type="Pfam" id="PF09412">
    <property type="entry name" value="XendoU"/>
    <property type="match status" value="1"/>
</dbReference>
<proteinExistence type="inferred from homology"/>
<dbReference type="InterPro" id="IPR039787">
    <property type="entry name" value="ENDOU"/>
</dbReference>
<comment type="cofactor">
    <cofactor evidence="1 11">
        <name>Mn(2+)</name>
        <dbReference type="ChEBI" id="CHEBI:29035"/>
    </cofactor>
</comment>
<dbReference type="GO" id="GO:0016829">
    <property type="term" value="F:lyase activity"/>
    <property type="evidence" value="ECO:0007669"/>
    <property type="project" value="UniProtKB-KW"/>
</dbReference>
<evidence type="ECO:0000256" key="9">
    <source>
        <dbReference type="ARBA" id="ARBA00023211"/>
    </source>
</evidence>
<evidence type="ECO:0000259" key="13">
    <source>
        <dbReference type="PROSITE" id="PS51959"/>
    </source>
</evidence>
<keyword evidence="9 11" id="KW-0464">Manganese</keyword>
<name>A0A0N5C4Z6_STREA</name>
<evidence type="ECO:0000313" key="14">
    <source>
        <dbReference type="Proteomes" id="UP000046392"/>
    </source>
</evidence>
<sequence length="348" mass="38486">MADEKTILIGTSPEFELAAYTLLALTNTSEVSFTYDDFSIDLTVQTLNDNGVTRISKAYPGKGSGSQTPSGSPTKSPGTTGSSDQELQQIVNQMRASDQDKPQKGDITMNWGNKVSGTQDESNSNLFTSVNENIFNRPVYAKLIDVYNAKVFNPQVCDEETPISGNKKALLDAVTKEFVNTTVFQLAFKYLTDKGKVTGTIDDFYPTLFQLWFGTYTRCHGALGSSGWEHVFSGEWKGKEIDGQHDWVRYYLLQKSGDINYHGYDSHDSNLIGTFQYTWDSYLKKIGGFFTDTSPSFDFSILTVCALAHSGSNGCRFNLDGYPIYITSYTQECDGGKCLSTAYPSDSS</sequence>
<evidence type="ECO:0000256" key="5">
    <source>
        <dbReference type="ARBA" id="ARBA00022723"/>
    </source>
</evidence>
<accession>A0A0N5C4Z6</accession>
<reference evidence="15" key="1">
    <citation type="submission" date="2017-02" db="UniProtKB">
        <authorList>
            <consortium name="WormBaseParasite"/>
        </authorList>
    </citation>
    <scope>IDENTIFICATION</scope>
</reference>
<dbReference type="GO" id="GO:0004521">
    <property type="term" value="F:RNA endonuclease activity"/>
    <property type="evidence" value="ECO:0007669"/>
    <property type="project" value="UniProtKB-UniRule"/>
</dbReference>
<keyword evidence="8 11" id="KW-0694">RNA-binding</keyword>
<evidence type="ECO:0000256" key="12">
    <source>
        <dbReference type="SAM" id="MobiDB-lite"/>
    </source>
</evidence>
<dbReference type="SUPFAM" id="SSF142877">
    <property type="entry name" value="EndoU-like"/>
    <property type="match status" value="2"/>
</dbReference>
<dbReference type="WBParaSite" id="SPAL_0001302300.1">
    <property type="protein sequence ID" value="SPAL_0001302300.1"/>
    <property type="gene ID" value="SPAL_0001302300"/>
</dbReference>
<keyword evidence="5 11" id="KW-0479">Metal-binding</keyword>
<comment type="subunit">
    <text evidence="3 11">Monomer.</text>
</comment>
<keyword evidence="14" id="KW-1185">Reference proteome</keyword>
<evidence type="ECO:0000256" key="4">
    <source>
        <dbReference type="ARBA" id="ARBA00022722"/>
    </source>
</evidence>
<evidence type="ECO:0000256" key="10">
    <source>
        <dbReference type="ARBA" id="ARBA00023239"/>
    </source>
</evidence>
<keyword evidence="4 11" id="KW-0540">Nuclease</keyword>
<evidence type="ECO:0000256" key="11">
    <source>
        <dbReference type="RuleBase" id="RU367085"/>
    </source>
</evidence>
<keyword evidence="10" id="KW-0456">Lyase</keyword>
<feature type="compositionally biased region" description="Low complexity" evidence="12">
    <location>
        <begin position="65"/>
        <end position="83"/>
    </location>
</feature>
<evidence type="ECO:0000313" key="15">
    <source>
        <dbReference type="WBParaSite" id="SPAL_0001302300.1"/>
    </source>
</evidence>
<dbReference type="PANTHER" id="PTHR12439">
    <property type="entry name" value="PLACENTAL PROTEIN 11-RELATED"/>
    <property type="match status" value="1"/>
</dbReference>
<feature type="region of interest" description="Disordered" evidence="12">
    <location>
        <begin position="55"/>
        <end position="122"/>
    </location>
</feature>
<dbReference type="PROSITE" id="PS51959">
    <property type="entry name" value="ENDOU"/>
    <property type="match status" value="2"/>
</dbReference>
<evidence type="ECO:0000256" key="6">
    <source>
        <dbReference type="ARBA" id="ARBA00022759"/>
    </source>
</evidence>
<evidence type="ECO:0000256" key="1">
    <source>
        <dbReference type="ARBA" id="ARBA00001936"/>
    </source>
</evidence>
<evidence type="ECO:0000256" key="7">
    <source>
        <dbReference type="ARBA" id="ARBA00022801"/>
    </source>
</evidence>
<organism evidence="14 15">
    <name type="scientific">Strongyloides papillosus</name>
    <name type="common">Intestinal threadworm</name>
    <dbReference type="NCBI Taxonomy" id="174720"/>
    <lineage>
        <taxon>Eukaryota</taxon>
        <taxon>Metazoa</taxon>
        <taxon>Ecdysozoa</taxon>
        <taxon>Nematoda</taxon>
        <taxon>Chromadorea</taxon>
        <taxon>Rhabditida</taxon>
        <taxon>Tylenchina</taxon>
        <taxon>Panagrolaimomorpha</taxon>
        <taxon>Strongyloidoidea</taxon>
        <taxon>Strongyloididae</taxon>
        <taxon>Strongyloides</taxon>
    </lineage>
</organism>
<keyword evidence="7 11" id="KW-0378">Hydrolase</keyword>
<feature type="compositionally biased region" description="Polar residues" evidence="12">
    <location>
        <begin position="84"/>
        <end position="96"/>
    </location>
</feature>
<dbReference type="Proteomes" id="UP000046392">
    <property type="component" value="Unplaced"/>
</dbReference>
<evidence type="ECO:0000256" key="8">
    <source>
        <dbReference type="ARBA" id="ARBA00022884"/>
    </source>
</evidence>
<comment type="similarity">
    <text evidence="2 11">Belongs to the ENDOU family.</text>
</comment>
<dbReference type="GO" id="GO:0016787">
    <property type="term" value="F:hydrolase activity"/>
    <property type="evidence" value="ECO:0007669"/>
    <property type="project" value="UniProtKB-KW"/>
</dbReference>